<comment type="caution">
    <text evidence="1">The sequence shown here is derived from an EMBL/GenBank/DDBJ whole genome shotgun (WGS) entry which is preliminary data.</text>
</comment>
<reference evidence="1" key="1">
    <citation type="submission" date="2021-03" db="EMBL/GenBank/DDBJ databases">
        <title>Draft genome sequence of rust myrtle Austropuccinia psidii MF-1, a brazilian biotype.</title>
        <authorList>
            <person name="Quecine M.C."/>
            <person name="Pachon D.M.R."/>
            <person name="Bonatelli M.L."/>
            <person name="Correr F.H."/>
            <person name="Franceschini L.M."/>
            <person name="Leite T.F."/>
            <person name="Margarido G.R.A."/>
            <person name="Almeida C.A."/>
            <person name="Ferrarezi J.A."/>
            <person name="Labate C.A."/>
        </authorList>
    </citation>
    <scope>NUCLEOTIDE SEQUENCE</scope>
    <source>
        <strain evidence="1">MF-1</strain>
    </source>
</reference>
<sequence length="108" mass="12096">MHSTMLLKPEHLLLHSLIKRPQDESHPDNQEFENYKLLTVVDEAHMTNAQEGLSDVVDEVHTEHSFSDVVDEIHAEECAADMVDEAHSEEAPCPDEPTPPKCIEITGA</sequence>
<keyword evidence="2" id="KW-1185">Reference proteome</keyword>
<dbReference type="Proteomes" id="UP000765509">
    <property type="component" value="Unassembled WGS sequence"/>
</dbReference>
<gene>
    <name evidence="1" type="ORF">O181_007461</name>
</gene>
<name>A0A9Q3BKV3_9BASI</name>
<accession>A0A9Q3BKV3</accession>
<evidence type="ECO:0000313" key="2">
    <source>
        <dbReference type="Proteomes" id="UP000765509"/>
    </source>
</evidence>
<dbReference type="AlphaFoldDB" id="A0A9Q3BKV3"/>
<organism evidence="1 2">
    <name type="scientific">Austropuccinia psidii MF-1</name>
    <dbReference type="NCBI Taxonomy" id="1389203"/>
    <lineage>
        <taxon>Eukaryota</taxon>
        <taxon>Fungi</taxon>
        <taxon>Dikarya</taxon>
        <taxon>Basidiomycota</taxon>
        <taxon>Pucciniomycotina</taxon>
        <taxon>Pucciniomycetes</taxon>
        <taxon>Pucciniales</taxon>
        <taxon>Sphaerophragmiaceae</taxon>
        <taxon>Austropuccinia</taxon>
    </lineage>
</organism>
<protein>
    <submittedName>
        <fullName evidence="1">Uncharacterized protein</fullName>
    </submittedName>
</protein>
<dbReference type="EMBL" id="AVOT02001665">
    <property type="protein sequence ID" value="MBW0467746.1"/>
    <property type="molecule type" value="Genomic_DNA"/>
</dbReference>
<proteinExistence type="predicted"/>
<evidence type="ECO:0000313" key="1">
    <source>
        <dbReference type="EMBL" id="MBW0467746.1"/>
    </source>
</evidence>